<dbReference type="GO" id="GO:0006897">
    <property type="term" value="P:endocytosis"/>
    <property type="evidence" value="ECO:0007669"/>
    <property type="project" value="TreeGrafter"/>
</dbReference>
<dbReference type="EMBL" id="BTGD01000001">
    <property type="protein sequence ID" value="GMM54353.1"/>
    <property type="molecule type" value="Genomic_DNA"/>
</dbReference>
<dbReference type="GO" id="GO:0016020">
    <property type="term" value="C:membrane"/>
    <property type="evidence" value="ECO:0007669"/>
    <property type="project" value="TreeGrafter"/>
</dbReference>
<accession>A0AAV5RSY4</accession>
<dbReference type="GO" id="GO:0008104">
    <property type="term" value="P:intracellular protein localization"/>
    <property type="evidence" value="ECO:0007669"/>
    <property type="project" value="TreeGrafter"/>
</dbReference>
<evidence type="ECO:0000259" key="1">
    <source>
        <dbReference type="Pfam" id="PF25808"/>
    </source>
</evidence>
<dbReference type="GO" id="GO:0030139">
    <property type="term" value="C:endocytic vesicle"/>
    <property type="evidence" value="ECO:0007669"/>
    <property type="project" value="TreeGrafter"/>
</dbReference>
<organism evidence="2 3">
    <name type="scientific">Maudiozyma humilis</name>
    <name type="common">Sour dough yeast</name>
    <name type="synonym">Kazachstania humilis</name>
    <dbReference type="NCBI Taxonomy" id="51915"/>
    <lineage>
        <taxon>Eukaryota</taxon>
        <taxon>Fungi</taxon>
        <taxon>Dikarya</taxon>
        <taxon>Ascomycota</taxon>
        <taxon>Saccharomycotina</taxon>
        <taxon>Saccharomycetes</taxon>
        <taxon>Saccharomycetales</taxon>
        <taxon>Saccharomycetaceae</taxon>
        <taxon>Maudiozyma</taxon>
    </lineage>
</organism>
<dbReference type="GO" id="GO:0005829">
    <property type="term" value="C:cytosol"/>
    <property type="evidence" value="ECO:0007669"/>
    <property type="project" value="GOC"/>
</dbReference>
<dbReference type="SUPFAM" id="SSF48371">
    <property type="entry name" value="ARM repeat"/>
    <property type="match status" value="2"/>
</dbReference>
<dbReference type="PANTHER" id="PTHR21663:SF0">
    <property type="entry name" value="HEAT REPEAT-CONTAINING PROTEIN 5B"/>
    <property type="match status" value="1"/>
</dbReference>
<sequence>MSAKELIEGSTQPRHDLVNWAQKNLEAIAERDTTPQENGGELLLECYGELITLFKHITRIEDTSNLESHEVSIALSQLTAAVVVRLPAEEAGKIFDVAELLSKIFAEETVVEETKEEKKKSKKMAKKPYTYTYVKEMSVTILTELMEVRVKDIHSLIPFLLPIIFKNIKKTLEKSKYFHALYVVSLMKLLRSLLRKTNGNFYDPTYSSKFMRLSKSVFEEMNDKGVDYPVGFISAIVECWTFIFTEDSYVNEHTQSILETLYTKFWKNEIAVYGISNDNTRIDTSKALAEILFNYYFVRSIVTLDDVLDLYSKIFRHSHSRDVKVGCFESISHFITLNYLTDSSFLQDCKYLSIIQRLSSIFSSSNVSDKKPSTVARWLTYFKSLHGLILPHISEATKTQILLTILDFRKDESTSDLPDSFMRLSMADDSEATNQWFIILKLDLIEQLLAYLSSSFMSDDNMRNKVKNKLISMSVSDIYTIRLYSNRVLKVFLCNSPDLISGVIADSLEILSGNFAATKKSDVPFAQLHGHALIIANMIEVAERDYVPYELIMRVTVFATSFIKNHTTSTNGDLYFKGLVCWIILIGLMNYQDEQYLLTQKAQLFLFWKVLLTHSFTYRTEEELYRNLKTRTHGLTCLLTFLNNTTIDTETSTQISYLLTKCSNFNHSVTLKSNRIDDALLENENRIVQIYLQLQNYIKSDFNSSLLLLIMKNFSDPNLYIEPSSSILNSVKKIKKSSKDNDGKNEKVLEYTVDSLLRLDDDFAYGISSKIKANGVLDLTSNAPTNLSYIPGLWNLNSKYWYHLFEKDVKSPISNILSNDSLILLFSKKAYANGSLNMPKTTTSLIDFSMELFSSVFPYLNSKIQYSLIENLNLALFSKSTTRMRSVAIAANICTALFSTLSFIEANNISLEKSVGNLIVESLRKIEFNNDYYLTCLKANCIGLLTASVRRGIDEDSCVEYIEEQCNILIKSLSDNEEPFIRMLNILALASIYQRNSKFTRFETVYDIILTMVKDPHLVVHSWSLKAMGILLKEHSTMKNEQVADLFQILEDCLLSPTYGVFGASTLKYNYNVQFNSHTAIAEIVETMVENIGPNFTSLDQSTIERFRNMSVLFALTNNLTLQLTSIKIFENLATFKIENILKLETFVRLAENIIKGSLTAGIGSSYFSNIFTERNELITQSSSLTGAYQCFQFLEQLSKLEKGTVFYKSMESTCWRYLATYPNSVYVNNYFREWVRQTAMDKLWFSKLEQMYSMTNAALLKNIFVANDELLIQHGIKSISEKDIPDELEAHMKDTDDDDEDAGKSQLTDDLQWKTKEVILRLILDLCLQLQKTEELNPKSIKITNLIRLAFQATSMKINTVNKLGLSILDLILKTFADIKDSEVSSQSILQQYDAQIASALMPAFHIGSSPDVIAMAINVGAEVIYSNIITSVRTNRIAMLFVKLLQNFNDDNENITIGNSSLATKTAKRKIELAVLNSWARLTQHAISSDNKELLSFIEEYWSILIPLWIISLREYMILKYEATTYDGNAISDGVNARSSTDKAKLLLYDPVWLNMTKALSAILFYDKSIVLQNMDDDELDSFMFTLATRCLDEILQNIDNTNFKVELLLTVHSIFKCNILLRSLLSDDIFTEVIGIFNRLIATGTYEEKMTVIDLINDLIRSYRMINVTHDEFLVDIDKLYELLRLLMFIISDIFPFIKVSDMENTISKDIKVSKNERTILKKAIGVFEENINAFDDIFKVDLYACQLFVIGRVYFSKIANEAVPLFLPLLKNIVSDSRLNTEYQSLLQIFYNSVYAQFPNLNDVNRISTFLVLLTNGFDQFDSDDVSYSISHMSLLLDDDNTAPVVLQGIRKIQQKSIDSSICQKVLNHFFRDVFQKSNISANIIEPLLDIMIEFAASTKTTNPPILGDYFSLCLLFVTAHAKLLEDNNIEILDFLNKLTATDPDTFKETLTPFVESTEGNVIKNVIQEAGLSRYLHSSTDDLKLKSFE</sequence>
<dbReference type="GO" id="GO:0042147">
    <property type="term" value="P:retrograde transport, endosome to Golgi"/>
    <property type="evidence" value="ECO:0007669"/>
    <property type="project" value="TreeGrafter"/>
</dbReference>
<gene>
    <name evidence="2" type="ORF">DAKH74_009690</name>
</gene>
<proteinExistence type="predicted"/>
<feature type="domain" description="LAA1-like C-terminal TPR repeats" evidence="1">
    <location>
        <begin position="1830"/>
        <end position="1961"/>
    </location>
</feature>
<evidence type="ECO:0000313" key="2">
    <source>
        <dbReference type="EMBL" id="GMM54353.1"/>
    </source>
</evidence>
<keyword evidence="3" id="KW-1185">Reference proteome</keyword>
<name>A0AAV5RSY4_MAUHU</name>
<dbReference type="Pfam" id="PF25808">
    <property type="entry name" value="TPR_LAA1_C"/>
    <property type="match status" value="1"/>
</dbReference>
<dbReference type="InterPro" id="IPR040108">
    <property type="entry name" value="Laa1/Sip1/HEATR5"/>
</dbReference>
<comment type="caution">
    <text evidence="2">The sequence shown here is derived from an EMBL/GenBank/DDBJ whole genome shotgun (WGS) entry which is preliminary data.</text>
</comment>
<evidence type="ECO:0000313" key="3">
    <source>
        <dbReference type="Proteomes" id="UP001377567"/>
    </source>
</evidence>
<dbReference type="InterPro" id="IPR057981">
    <property type="entry name" value="TPR_LAA1-like_C"/>
</dbReference>
<dbReference type="InterPro" id="IPR046837">
    <property type="entry name" value="Laa1/Sip1/HEATR5-like_HEAT"/>
</dbReference>
<reference evidence="2 3" key="1">
    <citation type="journal article" date="2023" name="Elife">
        <title>Identification of key yeast species and microbe-microbe interactions impacting larval growth of Drosophila in the wild.</title>
        <authorList>
            <person name="Mure A."/>
            <person name="Sugiura Y."/>
            <person name="Maeda R."/>
            <person name="Honda K."/>
            <person name="Sakurai N."/>
            <person name="Takahashi Y."/>
            <person name="Watada M."/>
            <person name="Katoh T."/>
            <person name="Gotoh A."/>
            <person name="Gotoh Y."/>
            <person name="Taniguchi I."/>
            <person name="Nakamura K."/>
            <person name="Hayashi T."/>
            <person name="Katayama T."/>
            <person name="Uemura T."/>
            <person name="Hattori Y."/>
        </authorList>
    </citation>
    <scope>NUCLEOTIDE SEQUENCE [LARGE SCALE GENOMIC DNA]</scope>
    <source>
        <strain evidence="2 3">KH-74</strain>
    </source>
</reference>
<dbReference type="Pfam" id="PF20210">
    <property type="entry name" value="Laa1_Sip1_HTR5"/>
    <property type="match status" value="1"/>
</dbReference>
<dbReference type="Proteomes" id="UP001377567">
    <property type="component" value="Unassembled WGS sequence"/>
</dbReference>
<dbReference type="InterPro" id="IPR016024">
    <property type="entry name" value="ARM-type_fold"/>
</dbReference>
<dbReference type="GO" id="GO:0005794">
    <property type="term" value="C:Golgi apparatus"/>
    <property type="evidence" value="ECO:0007669"/>
    <property type="project" value="TreeGrafter"/>
</dbReference>
<dbReference type="PANTHER" id="PTHR21663">
    <property type="entry name" value="HYPOTHETICAL HEAT DOMAIN-CONTAINING"/>
    <property type="match status" value="1"/>
</dbReference>
<protein>
    <submittedName>
        <fullName evidence="2">Laa1 protein</fullName>
    </submittedName>
</protein>